<dbReference type="Gene3D" id="3.10.20.30">
    <property type="match status" value="1"/>
</dbReference>
<keyword evidence="2" id="KW-0808">Transferase</keyword>
<keyword evidence="3" id="KW-1185">Reference proteome</keyword>
<dbReference type="CDD" id="cd02028">
    <property type="entry name" value="UMPK_like"/>
    <property type="match status" value="1"/>
</dbReference>
<gene>
    <name evidence="2" type="ORF">EV212_11736</name>
</gene>
<sequence length="554" mass="63172">MGKINNIQVTVLDEQREYSAGVSLEKVAGDFQDRYPHRIIMARVNGKLNELHKSLDGDALVEFVTTGEKIGEQSYRRTATLMLTKAVRDVMGKSEKLVVQFSVHKGYYCEIKGHMPMEENLLKKLSQRMRILAEQNLPIIKRTVSTREAAEMFESNGMAGKVSLLKYRRASRVNMYQLEDILDYYYGYMAPSTGYITRFELIPYRDGFVMQMPVAEAPEIIQEFKPSEKIFNVLKESTLWGERLGICNAGQLNDCISNGEFMELMLVSEALQEKNIADIAEDIYNSGKRIILIAGPSSSGKTTFSHRLSVQLRAKGLKPHPIPVDNYFVDREKTPRDEDGNYNFECLEALNIDQFNKDMTGLLAGDRVELPTFNFVSGKSEYGKNNFMQIGAEDVLVIEGIHCLNDALTSSIPKDDKYRVYISALTQLNLDEHNRIATTDGRLIRRIVRDAAHRGTQAAHTIAMWNSVRRGEEFNIFPYQENADAQFNSALIYELSVLKQFAEPLLFRIRPEQPEYEEAKRLLKFLDYFVGVTSENIPKNSILREFIGGSYFNV</sequence>
<dbReference type="Gene3D" id="3.30.980.10">
    <property type="entry name" value="Threonyl-trna Synthetase, Chain A, domain 2"/>
    <property type="match status" value="1"/>
</dbReference>
<dbReference type="InterPro" id="IPR003593">
    <property type="entry name" value="AAA+_ATPase"/>
</dbReference>
<name>A0A4R2LAP0_9FIRM</name>
<protein>
    <submittedName>
        <fullName evidence="2">Uridine kinase</fullName>
    </submittedName>
</protein>
<dbReference type="OrthoDB" id="9764644at2"/>
<dbReference type="InterPro" id="IPR027417">
    <property type="entry name" value="P-loop_NTPase"/>
</dbReference>
<dbReference type="InterPro" id="IPR012676">
    <property type="entry name" value="TGS-like"/>
</dbReference>
<dbReference type="PANTHER" id="PTHR10285">
    <property type="entry name" value="URIDINE KINASE"/>
    <property type="match status" value="1"/>
</dbReference>
<reference evidence="2 3" key="1">
    <citation type="submission" date="2019-03" db="EMBL/GenBank/DDBJ databases">
        <title>Genomic Encyclopedia of Type Strains, Phase IV (KMG-IV): sequencing the most valuable type-strain genomes for metagenomic binning, comparative biology and taxonomic classification.</title>
        <authorList>
            <person name="Goeker M."/>
        </authorList>
    </citation>
    <scope>NUCLEOTIDE SEQUENCE [LARGE SCALE GENOMIC DNA]</scope>
    <source>
        <strain evidence="2 3">DSM 28559</strain>
    </source>
</reference>
<accession>A0A4R2LAP0</accession>
<comment type="caution">
    <text evidence="2">The sequence shown here is derived from an EMBL/GenBank/DDBJ whole genome shotgun (WGS) entry which is preliminary data.</text>
</comment>
<feature type="domain" description="AAA+ ATPase" evidence="1">
    <location>
        <begin position="287"/>
        <end position="449"/>
    </location>
</feature>
<organism evidence="2 3">
    <name type="scientific">Frisingicoccus caecimuris</name>
    <dbReference type="NCBI Taxonomy" id="1796636"/>
    <lineage>
        <taxon>Bacteria</taxon>
        <taxon>Bacillati</taxon>
        <taxon>Bacillota</taxon>
        <taxon>Clostridia</taxon>
        <taxon>Lachnospirales</taxon>
        <taxon>Lachnospiraceae</taxon>
        <taxon>Frisingicoccus</taxon>
    </lineage>
</organism>
<dbReference type="SUPFAM" id="SSF81271">
    <property type="entry name" value="TGS-like"/>
    <property type="match status" value="1"/>
</dbReference>
<evidence type="ECO:0000313" key="2">
    <source>
        <dbReference type="EMBL" id="TCO82505.1"/>
    </source>
</evidence>
<proteinExistence type="predicted"/>
<dbReference type="Gene3D" id="3.40.50.300">
    <property type="entry name" value="P-loop containing nucleotide triphosphate hydrolases"/>
    <property type="match status" value="1"/>
</dbReference>
<dbReference type="AlphaFoldDB" id="A0A4R2LAP0"/>
<dbReference type="InterPro" id="IPR012675">
    <property type="entry name" value="Beta-grasp_dom_sf"/>
</dbReference>
<evidence type="ECO:0000259" key="1">
    <source>
        <dbReference type="SMART" id="SM00382"/>
    </source>
</evidence>
<keyword evidence="2" id="KW-0418">Kinase</keyword>
<evidence type="ECO:0000313" key="3">
    <source>
        <dbReference type="Proteomes" id="UP000295711"/>
    </source>
</evidence>
<dbReference type="EMBL" id="SLXA01000017">
    <property type="protein sequence ID" value="TCO82505.1"/>
    <property type="molecule type" value="Genomic_DNA"/>
</dbReference>
<dbReference type="Pfam" id="PF00485">
    <property type="entry name" value="PRK"/>
    <property type="match status" value="1"/>
</dbReference>
<dbReference type="Proteomes" id="UP000295711">
    <property type="component" value="Unassembled WGS sequence"/>
</dbReference>
<dbReference type="SMART" id="SM00382">
    <property type="entry name" value="AAA"/>
    <property type="match status" value="1"/>
</dbReference>
<dbReference type="SUPFAM" id="SSF52540">
    <property type="entry name" value="P-loop containing nucleoside triphosphate hydrolases"/>
    <property type="match status" value="1"/>
</dbReference>
<dbReference type="InterPro" id="IPR018163">
    <property type="entry name" value="Thr/Ala-tRNA-synth_IIc_edit"/>
</dbReference>
<dbReference type="GO" id="GO:0016301">
    <property type="term" value="F:kinase activity"/>
    <property type="evidence" value="ECO:0007669"/>
    <property type="project" value="UniProtKB-KW"/>
</dbReference>
<dbReference type="SUPFAM" id="SSF55186">
    <property type="entry name" value="ThrRS/AlaRS common domain"/>
    <property type="match status" value="1"/>
</dbReference>
<dbReference type="GO" id="GO:0005524">
    <property type="term" value="F:ATP binding"/>
    <property type="evidence" value="ECO:0007669"/>
    <property type="project" value="InterPro"/>
</dbReference>
<dbReference type="InterPro" id="IPR006083">
    <property type="entry name" value="PRK/URK"/>
</dbReference>
<dbReference type="RefSeq" id="WP_132093989.1">
    <property type="nucleotide sequence ID" value="NZ_JANKAQ010000005.1"/>
</dbReference>